<keyword evidence="2" id="KW-1185">Reference proteome</keyword>
<accession>A0A9P3BLF7</accession>
<protein>
    <submittedName>
        <fullName evidence="1">Uncharacterized protein</fullName>
    </submittedName>
</protein>
<dbReference type="AlphaFoldDB" id="A0A9P3BLF7"/>
<gene>
    <name evidence="1" type="ORF">Aspvir_000639</name>
</gene>
<dbReference type="OrthoDB" id="4490934at2759"/>
<dbReference type="Proteomes" id="UP000710440">
    <property type="component" value="Unassembled WGS sequence"/>
</dbReference>
<reference evidence="1 2" key="1">
    <citation type="submission" date="2021-02" db="EMBL/GenBank/DDBJ databases">
        <title>Pan-genome distribution and transcriptional activeness of fungal secondary metabolism genes in Aspergillus section Fumigati.</title>
        <authorList>
            <person name="Takahashi H."/>
            <person name="Umemura M."/>
            <person name="Ninomiya A."/>
            <person name="Kusuya Y."/>
            <person name="Urayama S."/>
            <person name="Shimizu M."/>
            <person name="Watanabe A."/>
            <person name="Kamei K."/>
            <person name="Yaguchi T."/>
            <person name="Hagiwara D."/>
        </authorList>
    </citation>
    <scope>NUCLEOTIDE SEQUENCE [LARGE SCALE GENOMIC DNA]</scope>
    <source>
        <strain evidence="1 2">IFM 47045</strain>
    </source>
</reference>
<sequence>MSSTPDQTIIQEQGPENLALFTFYAELQACNSIRSSAADLSTSSTSPITVKRLNHPNSEEERHYYHGQRLLRLLPGDDGYVAWVAAQHAFVEGIRTTSISCYGDESTADGAARLRELENTFSLDKREDVGQEIDGLGDLAADHNGLNTNDRFLTRFKCLQNQREQLQANDNPAVVRRHSSIITGLLTPMKVAGDKTAELTPSPRIGIEVSLEGWQRHVLKWEPPKGLKWLEKVLKWLWDGALAILKWPGCACSRPKPRGPTPKMSKIKPDVAVTGAVASLQLPARQLRPQEACRRASLTLEGELAR</sequence>
<proteinExistence type="predicted"/>
<dbReference type="RefSeq" id="XP_043121709.1">
    <property type="nucleotide sequence ID" value="XM_043265774.1"/>
</dbReference>
<organism evidence="1 2">
    <name type="scientific">Aspergillus viridinutans</name>
    <dbReference type="NCBI Taxonomy" id="75553"/>
    <lineage>
        <taxon>Eukaryota</taxon>
        <taxon>Fungi</taxon>
        <taxon>Dikarya</taxon>
        <taxon>Ascomycota</taxon>
        <taxon>Pezizomycotina</taxon>
        <taxon>Eurotiomycetes</taxon>
        <taxon>Eurotiomycetidae</taxon>
        <taxon>Eurotiales</taxon>
        <taxon>Aspergillaceae</taxon>
        <taxon>Aspergillus</taxon>
        <taxon>Aspergillus subgen. Fumigati</taxon>
    </lineage>
</organism>
<evidence type="ECO:0000313" key="2">
    <source>
        <dbReference type="Proteomes" id="UP000710440"/>
    </source>
</evidence>
<name>A0A9P3BLF7_ASPVI</name>
<dbReference type="EMBL" id="BOPL01000001">
    <property type="protein sequence ID" value="GIJ98522.1"/>
    <property type="molecule type" value="Genomic_DNA"/>
</dbReference>
<comment type="caution">
    <text evidence="1">The sequence shown here is derived from an EMBL/GenBank/DDBJ whole genome shotgun (WGS) entry which is preliminary data.</text>
</comment>
<dbReference type="GeneID" id="66928621"/>
<evidence type="ECO:0000313" key="1">
    <source>
        <dbReference type="EMBL" id="GIJ98522.1"/>
    </source>
</evidence>